<dbReference type="Pfam" id="PF04828">
    <property type="entry name" value="GFA"/>
    <property type="match status" value="1"/>
</dbReference>
<sequence length="281" mass="31074">MTYNAMPLSSPPTETFKEKLVKYATSDKISRYWCSTCGSHVANYHGSGGDDQWKVCTGAIDEVLGEYDGKLEKYTGHIFVADTRDGGLSVCLPDAPSYMEDAEGSPSKDTKKELKQLREAGIHDTGEEMIEAKCHCEKVRFFIKPAENGKKLQAVLCACRSCRLSLGQPIVSWAANVPREQIVWPDGSAFDGNPHQSLKVYRSSEGVERRFCSTCGASVCFASNKEPETLDVAFGILRAKDGSLAKSFFKWDTEKIPFLEDALDQDLFTLVKRNLSALEDA</sequence>
<comment type="caution">
    <text evidence="6">The sequence shown here is derived from an EMBL/GenBank/DDBJ whole genome shotgun (WGS) entry which is preliminary data.</text>
</comment>
<dbReference type="InterPro" id="IPR006913">
    <property type="entry name" value="CENP-V/GFA"/>
</dbReference>
<keyword evidence="2" id="KW-0479">Metal-binding</keyword>
<dbReference type="GO" id="GO:0046872">
    <property type="term" value="F:metal ion binding"/>
    <property type="evidence" value="ECO:0007669"/>
    <property type="project" value="UniProtKB-KW"/>
</dbReference>
<accession>A0AAN8EXF6</accession>
<reference evidence="6 7" key="1">
    <citation type="submission" date="2022-12" db="EMBL/GenBank/DDBJ databases">
        <title>Genomic features and morphological characterization of a novel Knufia sp. strain isolated from spacecraft assembly facility.</title>
        <authorList>
            <person name="Teixeira M."/>
            <person name="Chander A.M."/>
            <person name="Stajich J.E."/>
            <person name="Venkateswaran K."/>
        </authorList>
    </citation>
    <scope>NUCLEOTIDE SEQUENCE [LARGE SCALE GENOMIC DNA]</scope>
    <source>
        <strain evidence="6 7">FJI-L2-BK-P2</strain>
    </source>
</reference>
<dbReference type="SUPFAM" id="SSF51316">
    <property type="entry name" value="Mss4-like"/>
    <property type="match status" value="2"/>
</dbReference>
<evidence type="ECO:0000259" key="5">
    <source>
        <dbReference type="PROSITE" id="PS51891"/>
    </source>
</evidence>
<feature type="domain" description="CENP-V/GFA" evidence="5">
    <location>
        <begin position="130"/>
        <end position="252"/>
    </location>
</feature>
<evidence type="ECO:0000256" key="4">
    <source>
        <dbReference type="ARBA" id="ARBA00023239"/>
    </source>
</evidence>
<dbReference type="PANTHER" id="PTHR33337">
    <property type="entry name" value="GFA DOMAIN-CONTAINING PROTEIN"/>
    <property type="match status" value="1"/>
</dbReference>
<evidence type="ECO:0000256" key="3">
    <source>
        <dbReference type="ARBA" id="ARBA00022833"/>
    </source>
</evidence>
<comment type="similarity">
    <text evidence="1">Belongs to the Gfa family.</text>
</comment>
<proteinExistence type="inferred from homology"/>
<keyword evidence="4" id="KW-0456">Lyase</keyword>
<name>A0AAN8EXF6_9EURO</name>
<dbReference type="AlphaFoldDB" id="A0AAN8EXF6"/>
<dbReference type="PROSITE" id="PS51891">
    <property type="entry name" value="CENP_V_GFA"/>
    <property type="match status" value="1"/>
</dbReference>
<dbReference type="Gene3D" id="2.170.150.70">
    <property type="match status" value="1"/>
</dbReference>
<evidence type="ECO:0000313" key="6">
    <source>
        <dbReference type="EMBL" id="KAK5958350.1"/>
    </source>
</evidence>
<dbReference type="Proteomes" id="UP001316803">
    <property type="component" value="Unassembled WGS sequence"/>
</dbReference>
<gene>
    <name evidence="6" type="ORF">OHC33_000192</name>
</gene>
<dbReference type="EMBL" id="JAKLMC020000001">
    <property type="protein sequence ID" value="KAK5958350.1"/>
    <property type="molecule type" value="Genomic_DNA"/>
</dbReference>
<keyword evidence="7" id="KW-1185">Reference proteome</keyword>
<dbReference type="InterPro" id="IPR011057">
    <property type="entry name" value="Mss4-like_sf"/>
</dbReference>
<evidence type="ECO:0000313" key="7">
    <source>
        <dbReference type="Proteomes" id="UP001316803"/>
    </source>
</evidence>
<protein>
    <recommendedName>
        <fullName evidence="5">CENP-V/GFA domain-containing protein</fullName>
    </recommendedName>
</protein>
<dbReference type="Gene3D" id="3.90.1590.10">
    <property type="entry name" value="glutathione-dependent formaldehyde- activating enzyme (gfa)"/>
    <property type="match status" value="1"/>
</dbReference>
<dbReference type="GO" id="GO:0016846">
    <property type="term" value="F:carbon-sulfur lyase activity"/>
    <property type="evidence" value="ECO:0007669"/>
    <property type="project" value="InterPro"/>
</dbReference>
<dbReference type="PANTHER" id="PTHR33337:SF40">
    <property type="entry name" value="CENP-V_GFA DOMAIN-CONTAINING PROTEIN-RELATED"/>
    <property type="match status" value="1"/>
</dbReference>
<organism evidence="6 7">
    <name type="scientific">Knufia fluminis</name>
    <dbReference type="NCBI Taxonomy" id="191047"/>
    <lineage>
        <taxon>Eukaryota</taxon>
        <taxon>Fungi</taxon>
        <taxon>Dikarya</taxon>
        <taxon>Ascomycota</taxon>
        <taxon>Pezizomycotina</taxon>
        <taxon>Eurotiomycetes</taxon>
        <taxon>Chaetothyriomycetidae</taxon>
        <taxon>Chaetothyriales</taxon>
        <taxon>Trichomeriaceae</taxon>
        <taxon>Knufia</taxon>
    </lineage>
</organism>
<evidence type="ECO:0000256" key="1">
    <source>
        <dbReference type="ARBA" id="ARBA00005495"/>
    </source>
</evidence>
<keyword evidence="3" id="KW-0862">Zinc</keyword>
<evidence type="ECO:0000256" key="2">
    <source>
        <dbReference type="ARBA" id="ARBA00022723"/>
    </source>
</evidence>